<reference evidence="1" key="1">
    <citation type="submission" date="2021-08" db="EMBL/GenBank/DDBJ databases">
        <title>The first chromosome-level gecko genome reveals the dynamic sex chromosomes of Neotropical dwarf geckos (Sphaerodactylidae: Sphaerodactylus).</title>
        <authorList>
            <person name="Pinto B.J."/>
            <person name="Keating S.E."/>
            <person name="Gamble T."/>
        </authorList>
    </citation>
    <scope>NUCLEOTIDE SEQUENCE</scope>
    <source>
        <strain evidence="1">TG3544</strain>
    </source>
</reference>
<organism evidence="1 2">
    <name type="scientific">Sphaerodactylus townsendi</name>
    <dbReference type="NCBI Taxonomy" id="933632"/>
    <lineage>
        <taxon>Eukaryota</taxon>
        <taxon>Metazoa</taxon>
        <taxon>Chordata</taxon>
        <taxon>Craniata</taxon>
        <taxon>Vertebrata</taxon>
        <taxon>Euteleostomi</taxon>
        <taxon>Lepidosauria</taxon>
        <taxon>Squamata</taxon>
        <taxon>Bifurcata</taxon>
        <taxon>Gekkota</taxon>
        <taxon>Sphaerodactylidae</taxon>
        <taxon>Sphaerodactylus</taxon>
    </lineage>
</organism>
<sequence>MSEDGATYGTNGVVGEREPIILQEGDNSNGAGGTEPHNLVKAGDRDNQGNPEIPDDPSSRTHQNPPLLIFHLAVRKKDLQARQEGHRESTCFSKLVDEDNSDMEGDPRYPSTQAPKRSPDVWSNSDNLPYFLVQGEAYMQANSDDYKRDVDQIYKVGVPIEGEVPAWYIDLFRGNAPELQSFNLFMLCLRQ</sequence>
<gene>
    <name evidence="1" type="ORF">K3G42_024286</name>
</gene>
<evidence type="ECO:0000313" key="2">
    <source>
        <dbReference type="Proteomes" id="UP000827872"/>
    </source>
</evidence>
<name>A0ACB8G3H2_9SAUR</name>
<evidence type="ECO:0000313" key="1">
    <source>
        <dbReference type="EMBL" id="KAH8013973.1"/>
    </source>
</evidence>
<dbReference type="EMBL" id="CM037615">
    <property type="protein sequence ID" value="KAH8013973.1"/>
    <property type="molecule type" value="Genomic_DNA"/>
</dbReference>
<dbReference type="Proteomes" id="UP000827872">
    <property type="component" value="Linkage Group LG02"/>
</dbReference>
<accession>A0ACB8G3H2</accession>
<proteinExistence type="predicted"/>
<keyword evidence="2" id="KW-1185">Reference proteome</keyword>
<comment type="caution">
    <text evidence="1">The sequence shown here is derived from an EMBL/GenBank/DDBJ whole genome shotgun (WGS) entry which is preliminary data.</text>
</comment>
<protein>
    <submittedName>
        <fullName evidence="1">Uncharacterized protein</fullName>
    </submittedName>
</protein>